<proteinExistence type="inferred from homology"/>
<feature type="transmembrane region" description="Helical" evidence="13">
    <location>
        <begin position="318"/>
        <end position="342"/>
    </location>
</feature>
<keyword evidence="4" id="KW-1003">Cell membrane</keyword>
<feature type="transmembrane region" description="Helical" evidence="13">
    <location>
        <begin position="201"/>
        <end position="223"/>
    </location>
</feature>
<evidence type="ECO:0000256" key="11">
    <source>
        <dbReference type="RuleBase" id="RU362091"/>
    </source>
</evidence>
<evidence type="ECO:0000256" key="7">
    <source>
        <dbReference type="ARBA" id="ARBA00023053"/>
    </source>
</evidence>
<accession>A0A8S9XSJ9</accession>
<evidence type="ECO:0000256" key="9">
    <source>
        <dbReference type="ARBA" id="ARBA00023136"/>
    </source>
</evidence>
<feature type="transmembrane region" description="Helical" evidence="13">
    <location>
        <begin position="95"/>
        <end position="113"/>
    </location>
</feature>
<dbReference type="InterPro" id="IPR001734">
    <property type="entry name" value="Na/solute_symporter"/>
</dbReference>
<dbReference type="GO" id="GO:0006814">
    <property type="term" value="P:sodium ion transport"/>
    <property type="evidence" value="ECO:0007669"/>
    <property type="project" value="UniProtKB-KW"/>
</dbReference>
<comment type="subcellular location">
    <subcellularLocation>
        <location evidence="1">Cell membrane</location>
        <topology evidence="1">Multi-pass membrane protein</topology>
    </subcellularLocation>
</comment>
<feature type="transmembrane region" description="Helical" evidence="13">
    <location>
        <begin position="363"/>
        <end position="390"/>
    </location>
</feature>
<evidence type="ECO:0008006" key="16">
    <source>
        <dbReference type="Google" id="ProtNLM"/>
    </source>
</evidence>
<evidence type="ECO:0000256" key="2">
    <source>
        <dbReference type="ARBA" id="ARBA00006434"/>
    </source>
</evidence>
<keyword evidence="6 13" id="KW-1133">Transmembrane helix</keyword>
<evidence type="ECO:0000313" key="15">
    <source>
        <dbReference type="Proteomes" id="UP000466442"/>
    </source>
</evidence>
<keyword evidence="7" id="KW-0915">Sodium</keyword>
<dbReference type="CDD" id="cd11492">
    <property type="entry name" value="SLC5sbd_NIS-SMVT"/>
    <property type="match status" value="1"/>
</dbReference>
<feature type="transmembrane region" description="Helical" evidence="13">
    <location>
        <begin position="125"/>
        <end position="149"/>
    </location>
</feature>
<keyword evidence="5 13" id="KW-0812">Transmembrane</keyword>
<dbReference type="GO" id="GO:0015293">
    <property type="term" value="F:symporter activity"/>
    <property type="evidence" value="ECO:0007669"/>
    <property type="project" value="TreeGrafter"/>
</dbReference>
<evidence type="ECO:0000256" key="10">
    <source>
        <dbReference type="ARBA" id="ARBA00023201"/>
    </source>
</evidence>
<name>A0A8S9XSJ9_APOLU</name>
<dbReference type="InterPro" id="IPR038377">
    <property type="entry name" value="Na/Glc_symporter_sf"/>
</dbReference>
<dbReference type="PANTHER" id="PTHR42985:SF21">
    <property type="entry name" value="SODIUM-DEPENDENT MULTIVITAMIN TRANSPORTER-LIKE PROTEIN"/>
    <property type="match status" value="1"/>
</dbReference>
<keyword evidence="8" id="KW-0406">Ion transport</keyword>
<keyword evidence="9 13" id="KW-0472">Membrane</keyword>
<feature type="transmembrane region" description="Helical" evidence="13">
    <location>
        <begin position="170"/>
        <end position="195"/>
    </location>
</feature>
<evidence type="ECO:0000256" key="12">
    <source>
        <dbReference type="SAM" id="MobiDB-lite"/>
    </source>
</evidence>
<dbReference type="Proteomes" id="UP000466442">
    <property type="component" value="Linkage Group LG5"/>
</dbReference>
<reference evidence="14" key="1">
    <citation type="journal article" date="2021" name="Mol. Ecol. Resour.">
        <title>Apolygus lucorum genome provides insights into omnivorousness and mesophyll feeding.</title>
        <authorList>
            <person name="Liu Y."/>
            <person name="Liu H."/>
            <person name="Wang H."/>
            <person name="Huang T."/>
            <person name="Liu B."/>
            <person name="Yang B."/>
            <person name="Yin L."/>
            <person name="Li B."/>
            <person name="Zhang Y."/>
            <person name="Zhang S."/>
            <person name="Jiang F."/>
            <person name="Zhang X."/>
            <person name="Ren Y."/>
            <person name="Wang B."/>
            <person name="Wang S."/>
            <person name="Lu Y."/>
            <person name="Wu K."/>
            <person name="Fan W."/>
            <person name="Wang G."/>
        </authorList>
    </citation>
    <scope>NUCLEOTIDE SEQUENCE</scope>
    <source>
        <strain evidence="14">12Hb</strain>
    </source>
</reference>
<evidence type="ECO:0000256" key="3">
    <source>
        <dbReference type="ARBA" id="ARBA00022448"/>
    </source>
</evidence>
<evidence type="ECO:0000256" key="13">
    <source>
        <dbReference type="SAM" id="Phobius"/>
    </source>
</evidence>
<dbReference type="PANTHER" id="PTHR42985">
    <property type="entry name" value="SODIUM-COUPLED MONOCARBOXYLATE TRANSPORTER"/>
    <property type="match status" value="1"/>
</dbReference>
<organism evidence="14 15">
    <name type="scientific">Apolygus lucorum</name>
    <name type="common">Small green plant bug</name>
    <name type="synonym">Lygocoris lucorum</name>
    <dbReference type="NCBI Taxonomy" id="248454"/>
    <lineage>
        <taxon>Eukaryota</taxon>
        <taxon>Metazoa</taxon>
        <taxon>Ecdysozoa</taxon>
        <taxon>Arthropoda</taxon>
        <taxon>Hexapoda</taxon>
        <taxon>Insecta</taxon>
        <taxon>Pterygota</taxon>
        <taxon>Neoptera</taxon>
        <taxon>Paraneoptera</taxon>
        <taxon>Hemiptera</taxon>
        <taxon>Heteroptera</taxon>
        <taxon>Panheteroptera</taxon>
        <taxon>Cimicomorpha</taxon>
        <taxon>Miridae</taxon>
        <taxon>Mirini</taxon>
        <taxon>Apolygus</taxon>
    </lineage>
</organism>
<feature type="transmembrane region" description="Helical" evidence="13">
    <location>
        <begin position="550"/>
        <end position="571"/>
    </location>
</feature>
<evidence type="ECO:0000256" key="4">
    <source>
        <dbReference type="ARBA" id="ARBA00022475"/>
    </source>
</evidence>
<feature type="transmembrane region" description="Helical" evidence="13">
    <location>
        <begin position="456"/>
        <end position="474"/>
    </location>
</feature>
<evidence type="ECO:0000256" key="6">
    <source>
        <dbReference type="ARBA" id="ARBA00022989"/>
    </source>
</evidence>
<dbReference type="Pfam" id="PF00474">
    <property type="entry name" value="SSF"/>
    <property type="match status" value="1"/>
</dbReference>
<comment type="caution">
    <text evidence="14">The sequence shown here is derived from an EMBL/GenBank/DDBJ whole genome shotgun (WGS) entry which is preliminary data.</text>
</comment>
<sequence length="612" mass="67038">MWLRQNDFGSSMQNKALHRGPPAVQTQRTTTPFLPIRVYVRTPSNMSALFGIVDYAVFGAMLVLSTLVGIYFAFIAKKKQNNTSQYLMGGKEMGVFPISMSLIASYISGISLIGLPAEMYVYGTMYSMVIVSEVFVSFTMAYIYIPVFYNLQITSTYEYLGMRFCRKVQILGSCLFILKMLLYIPIVIYVPALAFEQVTGINLHIVTPVVCVICIFYTTLGGLKAVVWTDTIQMFTMVFGILAVLTIGTVNIGFSNVISRNAETGRIEFDVFDPDPTIRHTVWNLVIGNYFYWLASCSVNQAMVQRCLAMPSLAKARLAVIILAVGITVLVSMCCYTGLVVFAHFYNCDPISTKVIKKADQILPYYVMAISKTFPGLPGVFVSGVFSAALSTMSTGLNSMTGVIFQDLIKPNVKYHFTELQSSIIMKLIVLIIGTICVVLVFVVEKLGALIQAGKSMAGITSGPLLGLFSLGMFCPWANSQGALAGGLSSVVLVAALSGFSQSAQAQGRIKYPMKPMSTEGCDSAINFTLPIEHIVYPEQNVLWVIKLSYLYYAAIGTITTMIVGNVVSYLTGPDDVASTNPDLLAPCIRKFIKPKKSGPSESNKVNHEHVF</sequence>
<feature type="transmembrane region" description="Helical" evidence="13">
    <location>
        <begin position="48"/>
        <end position="74"/>
    </location>
</feature>
<protein>
    <recommendedName>
        <fullName evidence="16">Sodium/solute symporter</fullName>
    </recommendedName>
</protein>
<comment type="similarity">
    <text evidence="2 11">Belongs to the sodium:solute symporter (SSF) (TC 2.A.21) family.</text>
</comment>
<gene>
    <name evidence="14" type="ORF">GE061_014169</name>
</gene>
<keyword evidence="10" id="KW-0739">Sodium transport</keyword>
<feature type="transmembrane region" description="Helical" evidence="13">
    <location>
        <begin position="480"/>
        <end position="500"/>
    </location>
</feature>
<dbReference type="EMBL" id="WIXP02000005">
    <property type="protein sequence ID" value="KAF6211056.1"/>
    <property type="molecule type" value="Genomic_DNA"/>
</dbReference>
<keyword evidence="15" id="KW-1185">Reference proteome</keyword>
<evidence type="ECO:0000256" key="8">
    <source>
        <dbReference type="ARBA" id="ARBA00023065"/>
    </source>
</evidence>
<evidence type="ECO:0000313" key="14">
    <source>
        <dbReference type="EMBL" id="KAF6211056.1"/>
    </source>
</evidence>
<feature type="transmembrane region" description="Helical" evidence="13">
    <location>
        <begin position="235"/>
        <end position="254"/>
    </location>
</feature>
<dbReference type="Gene3D" id="1.20.1730.10">
    <property type="entry name" value="Sodium/glucose cotransporter"/>
    <property type="match status" value="1"/>
</dbReference>
<dbReference type="AlphaFoldDB" id="A0A8S9XSJ9"/>
<keyword evidence="3" id="KW-0813">Transport</keyword>
<evidence type="ECO:0000256" key="5">
    <source>
        <dbReference type="ARBA" id="ARBA00022692"/>
    </source>
</evidence>
<dbReference type="InterPro" id="IPR051163">
    <property type="entry name" value="Sodium:Solute_Symporter_SSF"/>
</dbReference>
<feature type="region of interest" description="Disordered" evidence="12">
    <location>
        <begin position="1"/>
        <end position="26"/>
    </location>
</feature>
<dbReference type="NCBIfam" id="TIGR00813">
    <property type="entry name" value="sss"/>
    <property type="match status" value="1"/>
</dbReference>
<feature type="transmembrane region" description="Helical" evidence="13">
    <location>
        <begin position="424"/>
        <end position="444"/>
    </location>
</feature>
<evidence type="ECO:0000256" key="1">
    <source>
        <dbReference type="ARBA" id="ARBA00004651"/>
    </source>
</evidence>
<dbReference type="GO" id="GO:0005886">
    <property type="term" value="C:plasma membrane"/>
    <property type="evidence" value="ECO:0007669"/>
    <property type="project" value="UniProtKB-SubCell"/>
</dbReference>
<dbReference type="PROSITE" id="PS50283">
    <property type="entry name" value="NA_SOLUT_SYMP_3"/>
    <property type="match status" value="1"/>
</dbReference>
<dbReference type="OrthoDB" id="6132759at2759"/>